<evidence type="ECO:0000256" key="2">
    <source>
        <dbReference type="ARBA" id="ARBA00022448"/>
    </source>
</evidence>
<dbReference type="Pfam" id="PF00209">
    <property type="entry name" value="SNF"/>
    <property type="match status" value="1"/>
</dbReference>
<dbReference type="InterPro" id="IPR037272">
    <property type="entry name" value="SNS_sf"/>
</dbReference>
<evidence type="ECO:0000256" key="4">
    <source>
        <dbReference type="ARBA" id="ARBA00022847"/>
    </source>
</evidence>
<keyword evidence="7" id="KW-0915">Sodium</keyword>
<keyword evidence="7" id="KW-0479">Metal-binding</keyword>
<dbReference type="AlphaFoldDB" id="A0A915E5U1"/>
<dbReference type="GO" id="GO:0005886">
    <property type="term" value="C:plasma membrane"/>
    <property type="evidence" value="ECO:0007669"/>
    <property type="project" value="TreeGrafter"/>
</dbReference>
<comment type="subcellular location">
    <subcellularLocation>
        <location evidence="1">Membrane</location>
        <topology evidence="1">Multi-pass membrane protein</topology>
    </subcellularLocation>
</comment>
<feature type="transmembrane region" description="Helical" evidence="8">
    <location>
        <begin position="103"/>
        <end position="128"/>
    </location>
</feature>
<protein>
    <submittedName>
        <fullName evidence="10">Sodium-and chloride-dependent glycine transporter 2</fullName>
    </submittedName>
</protein>
<dbReference type="GO" id="GO:0043005">
    <property type="term" value="C:neuron projection"/>
    <property type="evidence" value="ECO:0007669"/>
    <property type="project" value="TreeGrafter"/>
</dbReference>
<reference evidence="10" key="1">
    <citation type="submission" date="2022-11" db="UniProtKB">
        <authorList>
            <consortium name="WormBaseParasite"/>
        </authorList>
    </citation>
    <scope>IDENTIFICATION</scope>
</reference>
<dbReference type="Proteomes" id="UP000887574">
    <property type="component" value="Unplaced"/>
</dbReference>
<evidence type="ECO:0000256" key="7">
    <source>
        <dbReference type="PIRSR" id="PIRSR600175-1"/>
    </source>
</evidence>
<dbReference type="PANTHER" id="PTHR11616">
    <property type="entry name" value="SODIUM/CHLORIDE DEPENDENT TRANSPORTER"/>
    <property type="match status" value="1"/>
</dbReference>
<keyword evidence="2" id="KW-0813">Transport</keyword>
<organism evidence="9 10">
    <name type="scientific">Ditylenchus dipsaci</name>
    <dbReference type="NCBI Taxonomy" id="166011"/>
    <lineage>
        <taxon>Eukaryota</taxon>
        <taxon>Metazoa</taxon>
        <taxon>Ecdysozoa</taxon>
        <taxon>Nematoda</taxon>
        <taxon>Chromadorea</taxon>
        <taxon>Rhabditida</taxon>
        <taxon>Tylenchina</taxon>
        <taxon>Tylenchomorpha</taxon>
        <taxon>Sphaerularioidea</taxon>
        <taxon>Anguinidae</taxon>
        <taxon>Anguininae</taxon>
        <taxon>Ditylenchus</taxon>
    </lineage>
</organism>
<keyword evidence="4" id="KW-0769">Symport</keyword>
<evidence type="ECO:0000256" key="6">
    <source>
        <dbReference type="ARBA" id="ARBA00023136"/>
    </source>
</evidence>
<feature type="transmembrane region" description="Helical" evidence="8">
    <location>
        <begin position="241"/>
        <end position="264"/>
    </location>
</feature>
<evidence type="ECO:0000256" key="1">
    <source>
        <dbReference type="ARBA" id="ARBA00004141"/>
    </source>
</evidence>
<feature type="binding site" evidence="7">
    <location>
        <position position="211"/>
    </location>
    <ligand>
        <name>Na(+)</name>
        <dbReference type="ChEBI" id="CHEBI:29101"/>
        <label>1</label>
    </ligand>
</feature>
<keyword evidence="6 8" id="KW-0472">Membrane</keyword>
<dbReference type="SUPFAM" id="SSF161070">
    <property type="entry name" value="SNF-like"/>
    <property type="match status" value="1"/>
</dbReference>
<dbReference type="GO" id="GO:0005332">
    <property type="term" value="F:gamma-aminobutyric acid:sodium:chloride symporter activity"/>
    <property type="evidence" value="ECO:0007669"/>
    <property type="project" value="TreeGrafter"/>
</dbReference>
<evidence type="ECO:0000256" key="3">
    <source>
        <dbReference type="ARBA" id="ARBA00022692"/>
    </source>
</evidence>
<evidence type="ECO:0000313" key="9">
    <source>
        <dbReference type="Proteomes" id="UP000887574"/>
    </source>
</evidence>
<feature type="transmembrane region" description="Helical" evidence="8">
    <location>
        <begin position="63"/>
        <end position="83"/>
    </location>
</feature>
<accession>A0A915E5U1</accession>
<dbReference type="PROSITE" id="PS50267">
    <property type="entry name" value="NA_NEUROTRAN_SYMP_3"/>
    <property type="match status" value="1"/>
</dbReference>
<feature type="binding site" evidence="7">
    <location>
        <position position="114"/>
    </location>
    <ligand>
        <name>Na(+)</name>
        <dbReference type="ChEBI" id="CHEBI:29101"/>
        <label>1</label>
    </ligand>
</feature>
<evidence type="ECO:0000313" key="10">
    <source>
        <dbReference type="WBParaSite" id="jg26797"/>
    </source>
</evidence>
<keyword evidence="5 8" id="KW-1133">Transmembrane helix</keyword>
<keyword evidence="3 8" id="KW-0812">Transmembrane</keyword>
<evidence type="ECO:0000256" key="5">
    <source>
        <dbReference type="ARBA" id="ARBA00022989"/>
    </source>
</evidence>
<keyword evidence="9" id="KW-1185">Reference proteome</keyword>
<dbReference type="InterPro" id="IPR000175">
    <property type="entry name" value="Na/ntran_symport"/>
</dbReference>
<proteinExistence type="predicted"/>
<evidence type="ECO:0000256" key="8">
    <source>
        <dbReference type="SAM" id="Phobius"/>
    </source>
</evidence>
<name>A0A915E5U1_9BILA</name>
<sequence length="267" mass="29141">MHSPVFNPTSAWNYVLERAPSIDSFGGLNPKLVLTYFLAWSITALVLFKGVKLIGKVAYFTATVPYIIIAVLFVRGVTLDGAVNGLNFYLLKPDFSTVWNLSAWRAAATHVSYSLSIGFGGILSLASYNSREHNCYRDAALITIADAVMSLVGGVAVFSVLGFMAKKLDLPIDQVVQSGTGLAFVAYPEALSRMPISWLWGLLFFTMIWTLGVSTQFGFAECICTALSDQFPGLRTHKVKTVVGVCLCLFFCGLVLCTRSGIYYSTF</sequence>
<feature type="transmembrane region" description="Helical" evidence="8">
    <location>
        <begin position="198"/>
        <end position="220"/>
    </location>
</feature>
<dbReference type="PANTHER" id="PTHR11616:SF326">
    <property type="entry name" value="SODIUM-DEPENDENT TRANSPORTER SNF-5"/>
    <property type="match status" value="1"/>
</dbReference>
<feature type="transmembrane region" description="Helical" evidence="8">
    <location>
        <begin position="33"/>
        <end position="51"/>
    </location>
</feature>
<feature type="transmembrane region" description="Helical" evidence="8">
    <location>
        <begin position="140"/>
        <end position="165"/>
    </location>
</feature>
<dbReference type="PRINTS" id="PR00176">
    <property type="entry name" value="NANEUSMPORT"/>
</dbReference>
<dbReference type="WBParaSite" id="jg26797">
    <property type="protein sequence ID" value="jg26797"/>
    <property type="gene ID" value="jg26797"/>
</dbReference>
<dbReference type="GO" id="GO:0046872">
    <property type="term" value="F:metal ion binding"/>
    <property type="evidence" value="ECO:0007669"/>
    <property type="project" value="UniProtKB-KW"/>
</dbReference>